<feature type="compositionally biased region" description="Basic and acidic residues" evidence="1">
    <location>
        <begin position="50"/>
        <end position="59"/>
    </location>
</feature>
<feature type="region of interest" description="Disordered" evidence="1">
    <location>
        <begin position="31"/>
        <end position="59"/>
    </location>
</feature>
<reference evidence="4" key="1">
    <citation type="submission" date="2009-01" db="EMBL/GenBank/DDBJ databases">
        <title>The Genome Sequence of Brucella pinnipedialis M292/94/1.</title>
        <authorList>
            <consortium name="The Broad Institute Genome Sequencing Platform"/>
            <person name="Ward D."/>
            <person name="Young S.K."/>
            <person name="Kodira C.D."/>
            <person name="Zeng Q."/>
            <person name="Koehrsen M."/>
            <person name="Alvarado L."/>
            <person name="Berlin A."/>
            <person name="Borenstein D."/>
            <person name="Chen Z."/>
            <person name="Engels R."/>
            <person name="Freedman E."/>
            <person name="Gellesch M."/>
            <person name="Goldberg J."/>
            <person name="Griggs A."/>
            <person name="Gujja S."/>
            <person name="Heiman D."/>
            <person name="Hepburn T."/>
            <person name="Howarth C."/>
            <person name="Jen D."/>
            <person name="Larson L."/>
            <person name="Lewis B."/>
            <person name="Mehta T."/>
            <person name="Park D."/>
            <person name="Pearson M."/>
            <person name="Roberts A."/>
            <person name="Saif S."/>
            <person name="Shea T."/>
            <person name="Shenoy N."/>
            <person name="Sisk P."/>
            <person name="Stolte C."/>
            <person name="Sykes S."/>
            <person name="Walk T."/>
            <person name="White J."/>
            <person name="Yandava C."/>
            <person name="Whatmore A.M."/>
            <person name="Perrett L.L."/>
            <person name="O'Callaghan D."/>
            <person name="Nusbaum C."/>
            <person name="Galagan J."/>
            <person name="Birren B."/>
        </authorList>
    </citation>
    <scope>NUCLEOTIDE SEQUENCE [LARGE SCALE GENOMIC DNA]</scope>
    <source>
        <strain evidence="4">M292/94/1</strain>
    </source>
</reference>
<feature type="compositionally biased region" description="Basic residues" evidence="1">
    <location>
        <begin position="174"/>
        <end position="184"/>
    </location>
</feature>
<feature type="chain" id="PRO_5002389273" evidence="2">
    <location>
        <begin position="28"/>
        <end position="184"/>
    </location>
</feature>
<dbReference type="PROSITE" id="PS00018">
    <property type="entry name" value="EF_HAND_1"/>
    <property type="match status" value="2"/>
</dbReference>
<feature type="domain" description="EF-hand" evidence="3">
    <location>
        <begin position="66"/>
        <end position="87"/>
    </location>
</feature>
<dbReference type="InterPro" id="IPR002048">
    <property type="entry name" value="EF_hand_dom"/>
</dbReference>
<sequence>MESRTMKSKTAFIAVIATSLFAIPALAQEKSNANTDKPAAEAAVSSNQDAKNKRGPIDLEKFSRMDQLKAADTNGDGVLSRDEIEALALKRVVSRAADRMERRLDVNGDGKVTLDEIQNQRKKEFAALDRNDDGKLDRHEMRAAKMSHRGRKGHHEMGKHHKSGDHKGGDHKGPMKTKAQKPQE</sequence>
<dbReference type="HOGENOM" id="CLU_1465578_0_0_5"/>
<organism evidence="4">
    <name type="scientific">Brucella pinnipedialis M292/94/1</name>
    <dbReference type="NCBI Taxonomy" id="520462"/>
    <lineage>
        <taxon>Bacteria</taxon>
        <taxon>Pseudomonadati</taxon>
        <taxon>Pseudomonadota</taxon>
        <taxon>Alphaproteobacteria</taxon>
        <taxon>Hyphomicrobiales</taxon>
        <taxon>Brucellaceae</taxon>
        <taxon>Brucella/Ochrobactrum group</taxon>
        <taxon>Brucella</taxon>
    </lineage>
</organism>
<dbReference type="InterPro" id="IPR018247">
    <property type="entry name" value="EF_Hand_1_Ca_BS"/>
</dbReference>
<proteinExistence type="predicted"/>
<feature type="domain" description="EF-hand" evidence="3">
    <location>
        <begin position="124"/>
        <end position="143"/>
    </location>
</feature>
<dbReference type="Proteomes" id="UP000004659">
    <property type="component" value="Unassembled WGS sequence"/>
</dbReference>
<evidence type="ECO:0000313" key="4">
    <source>
        <dbReference type="EMBL" id="EEZ31444.1"/>
    </source>
</evidence>
<dbReference type="Gene3D" id="1.10.238.10">
    <property type="entry name" value="EF-hand"/>
    <property type="match status" value="1"/>
</dbReference>
<gene>
    <name evidence="4" type="ORF">BALG_01564</name>
</gene>
<evidence type="ECO:0000259" key="3">
    <source>
        <dbReference type="Pfam" id="PF13202"/>
    </source>
</evidence>
<protein>
    <submittedName>
        <fullName evidence="4">Acid shock protein</fullName>
    </submittedName>
</protein>
<feature type="compositionally biased region" description="Basic residues" evidence="1">
    <location>
        <begin position="145"/>
        <end position="164"/>
    </location>
</feature>
<keyword evidence="2" id="KW-0732">Signal</keyword>
<feature type="domain" description="EF-hand" evidence="3">
    <location>
        <begin position="102"/>
        <end position="118"/>
    </location>
</feature>
<dbReference type="SUPFAM" id="SSF47473">
    <property type="entry name" value="EF-hand"/>
    <property type="match status" value="1"/>
</dbReference>
<dbReference type="InterPro" id="IPR011992">
    <property type="entry name" value="EF-hand-dom_pair"/>
</dbReference>
<dbReference type="AlphaFoldDB" id="A0A0E1X597"/>
<evidence type="ECO:0000256" key="1">
    <source>
        <dbReference type="SAM" id="MobiDB-lite"/>
    </source>
</evidence>
<feature type="signal peptide" evidence="2">
    <location>
        <begin position="1"/>
        <end position="27"/>
    </location>
</feature>
<dbReference type="Pfam" id="PF13202">
    <property type="entry name" value="EF-hand_5"/>
    <property type="match status" value="3"/>
</dbReference>
<feature type="region of interest" description="Disordered" evidence="1">
    <location>
        <begin position="144"/>
        <end position="184"/>
    </location>
</feature>
<evidence type="ECO:0000256" key="2">
    <source>
        <dbReference type="SAM" id="SignalP"/>
    </source>
</evidence>
<dbReference type="GO" id="GO:0005509">
    <property type="term" value="F:calcium ion binding"/>
    <property type="evidence" value="ECO:0007669"/>
    <property type="project" value="InterPro"/>
</dbReference>
<dbReference type="EMBL" id="EQ999546">
    <property type="protein sequence ID" value="EEZ31444.1"/>
    <property type="molecule type" value="Genomic_DNA"/>
</dbReference>
<name>A0A0E1X597_9HYPH</name>
<accession>A0A0E1X597</accession>